<dbReference type="GO" id="GO:0019432">
    <property type="term" value="P:triglyceride biosynthetic process"/>
    <property type="evidence" value="ECO:0007669"/>
    <property type="project" value="TreeGrafter"/>
</dbReference>
<proteinExistence type="inferred from homology"/>
<evidence type="ECO:0000313" key="16">
    <source>
        <dbReference type="Proteomes" id="UP000050761"/>
    </source>
</evidence>
<evidence type="ECO:0000256" key="13">
    <source>
        <dbReference type="ARBA" id="ARBA00023136"/>
    </source>
</evidence>
<reference evidence="17" key="2">
    <citation type="submission" date="2019-09" db="UniProtKB">
        <authorList>
            <consortium name="WormBaseParasite"/>
        </authorList>
    </citation>
    <scope>IDENTIFICATION</scope>
</reference>
<evidence type="ECO:0000256" key="4">
    <source>
        <dbReference type="ARBA" id="ARBA00005420"/>
    </source>
</evidence>
<evidence type="ECO:0000256" key="11">
    <source>
        <dbReference type="ARBA" id="ARBA00022989"/>
    </source>
</evidence>
<keyword evidence="14" id="KW-0012">Acyltransferase</keyword>
<evidence type="ECO:0000256" key="14">
    <source>
        <dbReference type="ARBA" id="ARBA00023315"/>
    </source>
</evidence>
<keyword evidence="16" id="KW-1185">Reference proteome</keyword>
<comment type="pathway">
    <text evidence="3">Lipid metabolism.</text>
</comment>
<keyword evidence="13" id="KW-0472">Membrane</keyword>
<dbReference type="InterPro" id="IPR007130">
    <property type="entry name" value="DAGAT"/>
</dbReference>
<dbReference type="AlphaFoldDB" id="A0A183G041"/>
<evidence type="ECO:0000256" key="10">
    <source>
        <dbReference type="ARBA" id="ARBA00022824"/>
    </source>
</evidence>
<evidence type="ECO:0000256" key="9">
    <source>
        <dbReference type="ARBA" id="ARBA00022798"/>
    </source>
</evidence>
<dbReference type="GO" id="GO:0005789">
    <property type="term" value="C:endoplasmic reticulum membrane"/>
    <property type="evidence" value="ECO:0007669"/>
    <property type="project" value="UniProtKB-SubCell"/>
</dbReference>
<evidence type="ECO:0000256" key="3">
    <source>
        <dbReference type="ARBA" id="ARBA00005189"/>
    </source>
</evidence>
<organism evidence="16 17">
    <name type="scientific">Heligmosomoides polygyrus</name>
    <name type="common">Parasitic roundworm</name>
    <dbReference type="NCBI Taxonomy" id="6339"/>
    <lineage>
        <taxon>Eukaryota</taxon>
        <taxon>Metazoa</taxon>
        <taxon>Ecdysozoa</taxon>
        <taxon>Nematoda</taxon>
        <taxon>Chromadorea</taxon>
        <taxon>Rhabditida</taxon>
        <taxon>Rhabditina</taxon>
        <taxon>Rhabditomorpha</taxon>
        <taxon>Strongyloidea</taxon>
        <taxon>Heligmosomidae</taxon>
        <taxon>Heligmosomoides</taxon>
    </lineage>
</organism>
<evidence type="ECO:0000313" key="17">
    <source>
        <dbReference type="WBParaSite" id="HPBE_0001442801-mRNA-1"/>
    </source>
</evidence>
<name>A0A183G041_HELPZ</name>
<evidence type="ECO:0000256" key="7">
    <source>
        <dbReference type="ARBA" id="ARBA00022679"/>
    </source>
</evidence>
<protein>
    <recommendedName>
        <fullName evidence="5">diacylglycerol O-acyltransferase</fullName>
        <ecNumber evidence="5">2.3.1.20</ecNumber>
    </recommendedName>
</protein>
<dbReference type="GO" id="GO:0004144">
    <property type="term" value="F:diacylglycerol O-acyltransferase activity"/>
    <property type="evidence" value="ECO:0007669"/>
    <property type="project" value="UniProtKB-EC"/>
</dbReference>
<sequence length="265" mass="29822">MFDLGLLRPEVVPERRLSESLDPYNKWFTDYFPVTLHKTAELSSDRFPGVEFLISTSSSIFNIMLSRELLLLAGDIDCSKQSIRNALAAKTSGRAVVIAVGGAEEALYARPGVHKLKLLFRKGFVREALRSGAAPVHSFGENDVYNQMENPEGSVVRWFQKWFKVCTGVSMPLLYGRRLYQVKLLSNSSSLMVSDAKVSDELRFVTAATADQHSVWSSVDITLVTDPTDDEVNRVHQQYCRPLRELFDKNKICFGVPKEAELVIK</sequence>
<keyword evidence="8" id="KW-0812">Transmembrane</keyword>
<keyword evidence="6" id="KW-0444">Lipid biosynthesis</keyword>
<comment type="similarity">
    <text evidence="4">Belongs to the diacylglycerol acyltransferase family.</text>
</comment>
<evidence type="ECO:0000256" key="1">
    <source>
        <dbReference type="ARBA" id="ARBA00004477"/>
    </source>
</evidence>
<keyword evidence="7" id="KW-0808">Transferase</keyword>
<accession>A0A183G041</accession>
<gene>
    <name evidence="15" type="ORF">HPBE_LOCUS14429</name>
</gene>
<dbReference type="Pfam" id="PF03982">
    <property type="entry name" value="DAGAT"/>
    <property type="match status" value="2"/>
</dbReference>
<evidence type="ECO:0000313" key="15">
    <source>
        <dbReference type="EMBL" id="VDO99606.1"/>
    </source>
</evidence>
<keyword evidence="9" id="KW-0319">Glycerol metabolism</keyword>
<keyword evidence="11" id="KW-1133">Transmembrane helix</keyword>
<dbReference type="Proteomes" id="UP000050761">
    <property type="component" value="Unassembled WGS sequence"/>
</dbReference>
<keyword evidence="12" id="KW-0443">Lipid metabolism</keyword>
<evidence type="ECO:0000256" key="12">
    <source>
        <dbReference type="ARBA" id="ARBA00023098"/>
    </source>
</evidence>
<comment type="pathway">
    <text evidence="2">Glycerolipid metabolism; triacylglycerol biosynthesis.</text>
</comment>
<evidence type="ECO:0000256" key="5">
    <source>
        <dbReference type="ARBA" id="ARBA00013244"/>
    </source>
</evidence>
<dbReference type="OrthoDB" id="264532at2759"/>
<dbReference type="GO" id="GO:0006071">
    <property type="term" value="P:glycerol metabolic process"/>
    <property type="evidence" value="ECO:0007669"/>
    <property type="project" value="UniProtKB-KW"/>
</dbReference>
<evidence type="ECO:0000256" key="2">
    <source>
        <dbReference type="ARBA" id="ARBA00004771"/>
    </source>
</evidence>
<reference evidence="15 16" key="1">
    <citation type="submission" date="2018-11" db="EMBL/GenBank/DDBJ databases">
        <authorList>
            <consortium name="Pathogen Informatics"/>
        </authorList>
    </citation>
    <scope>NUCLEOTIDE SEQUENCE [LARGE SCALE GENOMIC DNA]</scope>
</reference>
<accession>A0A3P7ZCJ3</accession>
<dbReference type="EMBL" id="UZAH01028359">
    <property type="protein sequence ID" value="VDO99606.1"/>
    <property type="molecule type" value="Genomic_DNA"/>
</dbReference>
<evidence type="ECO:0000256" key="6">
    <source>
        <dbReference type="ARBA" id="ARBA00022516"/>
    </source>
</evidence>
<keyword evidence="10" id="KW-0256">Endoplasmic reticulum</keyword>
<dbReference type="WBParaSite" id="HPBE_0001442801-mRNA-1">
    <property type="protein sequence ID" value="HPBE_0001442801-mRNA-1"/>
    <property type="gene ID" value="HPBE_0001442801"/>
</dbReference>
<dbReference type="EC" id="2.3.1.20" evidence="5"/>
<dbReference type="PANTHER" id="PTHR12317:SF0">
    <property type="entry name" value="ACYLTRANSFERASE"/>
    <property type="match status" value="1"/>
</dbReference>
<evidence type="ECO:0000256" key="8">
    <source>
        <dbReference type="ARBA" id="ARBA00022692"/>
    </source>
</evidence>
<dbReference type="PANTHER" id="PTHR12317">
    <property type="entry name" value="DIACYLGLYCEROL O-ACYLTRANSFERASE"/>
    <property type="match status" value="1"/>
</dbReference>
<comment type="subcellular location">
    <subcellularLocation>
        <location evidence="1">Endoplasmic reticulum membrane</location>
        <topology evidence="1">Multi-pass membrane protein</topology>
    </subcellularLocation>
</comment>